<dbReference type="PRINTS" id="PR00702">
    <property type="entry name" value="ACRIFLAVINRP"/>
</dbReference>
<feature type="transmembrane region" description="Helical" evidence="1">
    <location>
        <begin position="972"/>
        <end position="998"/>
    </location>
</feature>
<dbReference type="Pfam" id="PF00873">
    <property type="entry name" value="ACR_tran"/>
    <property type="match status" value="1"/>
</dbReference>
<keyword evidence="1" id="KW-0472">Membrane</keyword>
<evidence type="ECO:0000313" key="3">
    <source>
        <dbReference type="Proteomes" id="UP000619238"/>
    </source>
</evidence>
<feature type="transmembrane region" description="Helical" evidence="1">
    <location>
        <begin position="869"/>
        <end position="889"/>
    </location>
</feature>
<dbReference type="EMBL" id="JACGWS010000003">
    <property type="protein sequence ID" value="MBC8754293.1"/>
    <property type="molecule type" value="Genomic_DNA"/>
</dbReference>
<dbReference type="InterPro" id="IPR001036">
    <property type="entry name" value="Acrflvin-R"/>
</dbReference>
<gene>
    <name evidence="2" type="ORF">H2O64_06395</name>
</gene>
<dbReference type="SUPFAM" id="SSF82714">
    <property type="entry name" value="Multidrug efflux transporter AcrB TolC docking domain, DN and DC subdomains"/>
    <property type="match status" value="1"/>
</dbReference>
<protein>
    <submittedName>
        <fullName evidence="2">Efflux RND transporter permease subunit</fullName>
    </submittedName>
</protein>
<feature type="transmembrane region" description="Helical" evidence="1">
    <location>
        <begin position="524"/>
        <end position="544"/>
    </location>
</feature>
<feature type="transmembrane region" description="Helical" evidence="1">
    <location>
        <begin position="463"/>
        <end position="485"/>
    </location>
</feature>
<reference evidence="2 3" key="1">
    <citation type="submission" date="2020-07" db="EMBL/GenBank/DDBJ databases">
        <title>Description of Kordia aestuariivivens sp. nov., isolated from a tidal flat.</title>
        <authorList>
            <person name="Park S."/>
            <person name="Yoon J.-H."/>
        </authorList>
    </citation>
    <scope>NUCLEOTIDE SEQUENCE [LARGE SCALE GENOMIC DNA]</scope>
    <source>
        <strain evidence="2 3">YSTF-M3</strain>
    </source>
</reference>
<dbReference type="Gene3D" id="3.30.70.1430">
    <property type="entry name" value="Multidrug efflux transporter AcrB pore domain"/>
    <property type="match status" value="2"/>
</dbReference>
<proteinExistence type="predicted"/>
<feature type="transmembrane region" description="Helical" evidence="1">
    <location>
        <begin position="335"/>
        <end position="352"/>
    </location>
</feature>
<dbReference type="Gene3D" id="3.30.70.1440">
    <property type="entry name" value="Multidrug efflux transporter AcrB pore domain"/>
    <property type="match status" value="1"/>
</dbReference>
<dbReference type="PANTHER" id="PTHR32063">
    <property type="match status" value="1"/>
</dbReference>
<feature type="transmembrane region" description="Helical" evidence="1">
    <location>
        <begin position="359"/>
        <end position="379"/>
    </location>
</feature>
<keyword evidence="3" id="KW-1185">Reference proteome</keyword>
<organism evidence="2 3">
    <name type="scientific">Kordia aestuariivivens</name>
    <dbReference type="NCBI Taxonomy" id="2759037"/>
    <lineage>
        <taxon>Bacteria</taxon>
        <taxon>Pseudomonadati</taxon>
        <taxon>Bacteroidota</taxon>
        <taxon>Flavobacteriia</taxon>
        <taxon>Flavobacteriales</taxon>
        <taxon>Flavobacteriaceae</taxon>
        <taxon>Kordia</taxon>
    </lineage>
</organism>
<sequence length="1006" mass="113564">MIRFLIHKPIAVFMVTLALLLLGIVASQRIPTSLLPDIDIPEITVQLSYPNNTARILETNIVRPLRNQLLQVANLVDIETQARDGIATLTLRFAYGTNTDYAFIETNEKVDAALNQLPRDMKRPTVLKASATDIPILNLTVSLTENYTSARFLALSEFAETVIKKRIEQQPDIALADMSGQAQPEIIITPYQDKLISLGISNELLATAIQRNNFELGNLTIQNGIYQYNFLFSNPLRTKENIEDIYLNIYDKLFQLKELAHVSIQPKQERGLAYANGKRVIVLAIIKQADARMYELKASVEKLIQAFEKEYPDVHFTTNQDQTKLLQLSIDNLKSSLWIGSILAILIMFFFLKDFKSPLIIAISIPTSLIISLLFLYLSGRSINIISLSGLILGVGMMIDNSIIVIDNITQKLEAGLNLVEACAAGTNEIISPLISAVLTTCSVFLPLLFLSGITGTLFFDQALAVSIGLGTSLLVSIFLIPPLYKQLKSKKIKVPTWFRIPLQTQVVENWYEKGYRFFFAKKWIVYGISILSICVAIVLFNVMKYEQLPEITQNETILTIDWNEQINVTENQRRIQTIVQNIPTLETTFAQIGEQQFLLQRENIKSLSEASVYLKTTTPKELTIVKERIRDLLLEKYTGSTYSFNKPKTIFEYIFNTKEETLVAEVFSKGKLEVPEEEKVKELTQLLDKKNTVDIPLQQTAVIQIIHENVALYDVNYNSLINELKAAFSQNFIDDLKTAKKFIPIKLNYNVSNLENVINRLFVKNTNGADIPIKNLLKIQRIQQYKTITANRNGEYLSFPIQSEANTKDKMKTIANTFKEHPDVNVRFSGSWAVIQELKKELLVVIVIAILLLYFIMVAQFESLWQPLIILLEIPIDIGGALLLLWLFGESINIMAVIGIIVMCGVIINDSILKIHTINLLKKQGLSIEDAIKTGGKLRIKPIVMTSLTTILALLPFLFMSGLGATLQKPLALTVIGGMLIGTFISLYFIPLLYSYLHQKFEKLH</sequence>
<evidence type="ECO:0000313" key="2">
    <source>
        <dbReference type="EMBL" id="MBC8754293.1"/>
    </source>
</evidence>
<name>A0ABR7Q6X5_9FLAO</name>
<keyword evidence="1" id="KW-0812">Transmembrane</keyword>
<dbReference type="Gene3D" id="1.20.1640.10">
    <property type="entry name" value="Multidrug efflux transporter AcrB transmembrane domain"/>
    <property type="match status" value="2"/>
</dbReference>
<comment type="caution">
    <text evidence="2">The sequence shown here is derived from an EMBL/GenBank/DDBJ whole genome shotgun (WGS) entry which is preliminary data.</text>
</comment>
<dbReference type="PANTHER" id="PTHR32063:SF0">
    <property type="entry name" value="SWARMING MOTILITY PROTEIN SWRC"/>
    <property type="match status" value="1"/>
</dbReference>
<dbReference type="InterPro" id="IPR027463">
    <property type="entry name" value="AcrB_DN_DC_subdom"/>
</dbReference>
<feature type="transmembrane region" description="Helical" evidence="1">
    <location>
        <begin position="895"/>
        <end position="914"/>
    </location>
</feature>
<dbReference type="Gene3D" id="3.30.70.1320">
    <property type="entry name" value="Multidrug efflux transporter AcrB pore domain like"/>
    <property type="match status" value="1"/>
</dbReference>
<dbReference type="Proteomes" id="UP000619238">
    <property type="component" value="Unassembled WGS sequence"/>
</dbReference>
<dbReference type="RefSeq" id="WP_187561336.1">
    <property type="nucleotide sequence ID" value="NZ_JACGWS010000003.1"/>
</dbReference>
<dbReference type="SUPFAM" id="SSF82693">
    <property type="entry name" value="Multidrug efflux transporter AcrB pore domain, PN1, PN2, PC1 and PC2 subdomains"/>
    <property type="match status" value="2"/>
</dbReference>
<keyword evidence="1" id="KW-1133">Transmembrane helix</keyword>
<feature type="transmembrane region" description="Helical" evidence="1">
    <location>
        <begin position="843"/>
        <end position="862"/>
    </location>
</feature>
<dbReference type="Gene3D" id="3.30.2090.10">
    <property type="entry name" value="Multidrug efflux transporter AcrB TolC docking domain, DN and DC subdomains"/>
    <property type="match status" value="2"/>
</dbReference>
<feature type="transmembrane region" description="Helical" evidence="1">
    <location>
        <begin position="944"/>
        <end position="966"/>
    </location>
</feature>
<feature type="transmembrane region" description="Helical" evidence="1">
    <location>
        <begin position="385"/>
        <end position="409"/>
    </location>
</feature>
<evidence type="ECO:0000256" key="1">
    <source>
        <dbReference type="SAM" id="Phobius"/>
    </source>
</evidence>
<dbReference type="SUPFAM" id="SSF82866">
    <property type="entry name" value="Multidrug efflux transporter AcrB transmembrane domain"/>
    <property type="match status" value="2"/>
</dbReference>
<accession>A0ABR7Q6X5</accession>
<feature type="transmembrane region" description="Helical" evidence="1">
    <location>
        <begin position="430"/>
        <end position="451"/>
    </location>
</feature>